<dbReference type="NCBIfam" id="NF002528">
    <property type="entry name" value="PRK01966.1-4"/>
    <property type="match status" value="1"/>
</dbReference>
<dbReference type="RefSeq" id="WP_097650443.1">
    <property type="nucleotide sequence ID" value="NZ_LYXE01000009.1"/>
</dbReference>
<gene>
    <name evidence="22" type="primary">ddl</name>
    <name evidence="28" type="ORF">A9Q02_07690</name>
</gene>
<evidence type="ECO:0000256" key="10">
    <source>
        <dbReference type="ARBA" id="ARBA00022741"/>
    </source>
</evidence>
<dbReference type="GO" id="GO:0071555">
    <property type="term" value="P:cell wall organization"/>
    <property type="evidence" value="ECO:0007669"/>
    <property type="project" value="UniProtKB-KW"/>
</dbReference>
<evidence type="ECO:0000259" key="27">
    <source>
        <dbReference type="PROSITE" id="PS50975"/>
    </source>
</evidence>
<keyword evidence="10 24" id="KW-0547">Nucleotide-binding</keyword>
<dbReference type="AlphaFoldDB" id="A0A2H3KTU9"/>
<comment type="pathway">
    <text evidence="18">Glycan biosynthesis.</text>
</comment>
<dbReference type="InterPro" id="IPR000291">
    <property type="entry name" value="D-Ala_lig_Van_CS"/>
</dbReference>
<evidence type="ECO:0000256" key="9">
    <source>
        <dbReference type="ARBA" id="ARBA00022723"/>
    </source>
</evidence>
<proteinExistence type="inferred from homology"/>
<evidence type="ECO:0000256" key="14">
    <source>
        <dbReference type="ARBA" id="ARBA00022984"/>
    </source>
</evidence>
<evidence type="ECO:0000256" key="5">
    <source>
        <dbReference type="ARBA" id="ARBA00010871"/>
    </source>
</evidence>
<dbReference type="Pfam" id="PF01820">
    <property type="entry name" value="Dala_Dala_lig_N"/>
    <property type="match status" value="1"/>
</dbReference>
<feature type="binding site" evidence="24">
    <location>
        <begin position="327"/>
        <end position="328"/>
    </location>
    <ligand>
        <name>ATP</name>
        <dbReference type="ChEBI" id="CHEBI:30616"/>
    </ligand>
</feature>
<dbReference type="FunFam" id="3.30.470.20:FF:000008">
    <property type="entry name" value="D-alanine--D-alanine ligase"/>
    <property type="match status" value="1"/>
</dbReference>
<dbReference type="PANTHER" id="PTHR23132:SF25">
    <property type="entry name" value="D-ALANINE--D-ALANINE LIGASE A"/>
    <property type="match status" value="1"/>
</dbReference>
<comment type="function">
    <text evidence="2 22">Cell wall formation.</text>
</comment>
<evidence type="ECO:0000256" key="15">
    <source>
        <dbReference type="ARBA" id="ARBA00023211"/>
    </source>
</evidence>
<dbReference type="EC" id="6.3.2.4" evidence="6 22"/>
<keyword evidence="29" id="KW-1185">Reference proteome</keyword>
<dbReference type="InterPro" id="IPR013815">
    <property type="entry name" value="ATP_grasp_subdomain_1"/>
</dbReference>
<dbReference type="Pfam" id="PF07478">
    <property type="entry name" value="Dala_Dala_lig_C"/>
    <property type="match status" value="1"/>
</dbReference>
<dbReference type="Gene3D" id="3.30.470.20">
    <property type="entry name" value="ATP-grasp fold, B domain"/>
    <property type="match status" value="1"/>
</dbReference>
<evidence type="ECO:0000256" key="4">
    <source>
        <dbReference type="ARBA" id="ARBA00004752"/>
    </source>
</evidence>
<keyword evidence="7 22" id="KW-0963">Cytoplasm</keyword>
<dbReference type="HAMAP" id="MF_00047">
    <property type="entry name" value="Dala_Dala_lig"/>
    <property type="match status" value="1"/>
</dbReference>
<keyword evidence="13 22" id="KW-0133">Cell shape</keyword>
<evidence type="ECO:0000256" key="3">
    <source>
        <dbReference type="ARBA" id="ARBA00004496"/>
    </source>
</evidence>
<reference evidence="28 29" key="1">
    <citation type="submission" date="2016-05" db="EMBL/GenBank/DDBJ databases">
        <authorList>
            <person name="Lavstsen T."/>
            <person name="Jespersen J.S."/>
        </authorList>
    </citation>
    <scope>NUCLEOTIDE SEQUENCE [LARGE SCALE GENOMIC DNA]</scope>
    <source>
        <strain evidence="28 29">B7-9</strain>
    </source>
</reference>
<dbReference type="Gene3D" id="3.40.50.20">
    <property type="match status" value="1"/>
</dbReference>
<dbReference type="InterPro" id="IPR016185">
    <property type="entry name" value="PreATP-grasp_dom_sf"/>
</dbReference>
<feature type="active site" evidence="23">
    <location>
        <position position="339"/>
    </location>
</feature>
<protein>
    <recommendedName>
        <fullName evidence="19 22">D-alanine--D-alanine ligase</fullName>
        <ecNumber evidence="6 22">6.3.2.4</ecNumber>
    </recommendedName>
    <alternativeName>
        <fullName evidence="21 22">D-Ala-D-Ala ligase</fullName>
    </alternativeName>
    <alternativeName>
        <fullName evidence="20 22">D-alanylalanine synthetase</fullName>
    </alternativeName>
</protein>
<sequence>MKKQRTVAVLFGGQSGEHEVSLVSAHAVMKALDPEKYDVLPIGIRKDGRWLAGPGAHAALVAEANPIMLPTSFISASESDVTPGPVAHLTSMVPDSGMPSVARLLPPGIDVVFPVLHGPKGEDGTIQGLLELAALPYVGCGVAASAVGMDKALMKAAFAAADLPLLPWLLVRRRDFDRAPSEVCERIEAALDYPVFVKPANMGSSVGVSKATNRASLRTALVEAGRYDQRIVVEQGIAAREIEVSILGNEDPLASTPGEIVPSGEWYDYEAKYIDDASKTYIPAPIDHAQTARVQELAIKAFQAIDGAGLARVDFLLDKQSGELWLNEVNTMPGFTPISMYAKMWSADGLAYPTLLDRLIELALSRTKE</sequence>
<dbReference type="PROSITE" id="PS50975">
    <property type="entry name" value="ATP_GRASP"/>
    <property type="match status" value="1"/>
</dbReference>
<evidence type="ECO:0000256" key="12">
    <source>
        <dbReference type="ARBA" id="ARBA00022842"/>
    </source>
</evidence>
<feature type="binding site" evidence="24">
    <location>
        <begin position="234"/>
        <end position="241"/>
    </location>
    <ligand>
        <name>ATP</name>
        <dbReference type="ChEBI" id="CHEBI:30616"/>
    </ligand>
</feature>
<dbReference type="SUPFAM" id="SSF52440">
    <property type="entry name" value="PreATP-grasp domain"/>
    <property type="match status" value="1"/>
</dbReference>
<feature type="active site" evidence="23">
    <location>
        <position position="17"/>
    </location>
</feature>
<dbReference type="NCBIfam" id="TIGR01205">
    <property type="entry name" value="D_ala_D_alaTIGR"/>
    <property type="match status" value="1"/>
</dbReference>
<evidence type="ECO:0000256" key="23">
    <source>
        <dbReference type="PIRSR" id="PIRSR039102-1"/>
    </source>
</evidence>
<comment type="pathway">
    <text evidence="4 22">Cell wall biogenesis; peptidoglycan biosynthesis.</text>
</comment>
<keyword evidence="9 25" id="KW-0479">Metal-binding</keyword>
<feature type="domain" description="ATP-grasp" evidence="27">
    <location>
        <begin position="155"/>
        <end position="361"/>
    </location>
</feature>
<feature type="binding site" evidence="24">
    <location>
        <position position="151"/>
    </location>
    <ligand>
        <name>ATP</name>
        <dbReference type="ChEBI" id="CHEBI:30616"/>
    </ligand>
</feature>
<evidence type="ECO:0000256" key="18">
    <source>
        <dbReference type="ARBA" id="ARBA00060592"/>
    </source>
</evidence>
<dbReference type="PROSITE" id="PS00843">
    <property type="entry name" value="DALA_DALA_LIGASE_1"/>
    <property type="match status" value="1"/>
</dbReference>
<accession>A0A2H3KTU9</accession>
<keyword evidence="14 22" id="KW-0573">Peptidoglycan synthesis</keyword>
<dbReference type="UniPathway" id="UPA00219"/>
<keyword evidence="8 22" id="KW-0436">Ligase</keyword>
<organism evidence="28 29">
    <name type="scientific">Candidatus Chloroploca asiatica</name>
    <dbReference type="NCBI Taxonomy" id="1506545"/>
    <lineage>
        <taxon>Bacteria</taxon>
        <taxon>Bacillati</taxon>
        <taxon>Chloroflexota</taxon>
        <taxon>Chloroflexia</taxon>
        <taxon>Chloroflexales</taxon>
        <taxon>Chloroflexineae</taxon>
        <taxon>Oscillochloridaceae</taxon>
        <taxon>Candidatus Chloroploca</taxon>
    </lineage>
</organism>
<feature type="binding site" evidence="25">
    <location>
        <position position="328"/>
    </location>
    <ligand>
        <name>Mg(2+)</name>
        <dbReference type="ChEBI" id="CHEBI:18420"/>
        <label>2</label>
    </ligand>
</feature>
<evidence type="ECO:0000256" key="1">
    <source>
        <dbReference type="ARBA" id="ARBA00001936"/>
    </source>
</evidence>
<evidence type="ECO:0000256" key="17">
    <source>
        <dbReference type="ARBA" id="ARBA00047614"/>
    </source>
</evidence>
<evidence type="ECO:0000313" key="29">
    <source>
        <dbReference type="Proteomes" id="UP000220922"/>
    </source>
</evidence>
<dbReference type="InterPro" id="IPR011127">
    <property type="entry name" value="Dala_Dala_lig_N"/>
</dbReference>
<evidence type="ECO:0000256" key="13">
    <source>
        <dbReference type="ARBA" id="ARBA00022960"/>
    </source>
</evidence>
<comment type="catalytic activity">
    <reaction evidence="17 22">
        <text>2 D-alanine + ATP = D-alanyl-D-alanine + ADP + phosphate + H(+)</text>
        <dbReference type="Rhea" id="RHEA:11224"/>
        <dbReference type="ChEBI" id="CHEBI:15378"/>
        <dbReference type="ChEBI" id="CHEBI:30616"/>
        <dbReference type="ChEBI" id="CHEBI:43474"/>
        <dbReference type="ChEBI" id="CHEBI:57416"/>
        <dbReference type="ChEBI" id="CHEBI:57822"/>
        <dbReference type="ChEBI" id="CHEBI:456216"/>
        <dbReference type="EC" id="6.3.2.4"/>
    </reaction>
</comment>
<dbReference type="GO" id="GO:0005524">
    <property type="term" value="F:ATP binding"/>
    <property type="evidence" value="ECO:0007669"/>
    <property type="project" value="UniProtKB-UniRule"/>
</dbReference>
<dbReference type="FunFam" id="3.30.1490.20:FF:000007">
    <property type="entry name" value="D-alanine--D-alanine ligase"/>
    <property type="match status" value="1"/>
</dbReference>
<dbReference type="GO" id="GO:0008360">
    <property type="term" value="P:regulation of cell shape"/>
    <property type="evidence" value="ECO:0007669"/>
    <property type="project" value="UniProtKB-KW"/>
</dbReference>
<feature type="binding site" evidence="24">
    <location>
        <begin position="204"/>
        <end position="205"/>
    </location>
    <ligand>
        <name>ATP</name>
        <dbReference type="ChEBI" id="CHEBI:30616"/>
    </ligand>
</feature>
<dbReference type="PIRSF" id="PIRSF039102">
    <property type="entry name" value="Ddl/VanB"/>
    <property type="match status" value="1"/>
</dbReference>
<feature type="binding site" evidence="25">
    <location>
        <position position="330"/>
    </location>
    <ligand>
        <name>Mg(2+)</name>
        <dbReference type="ChEBI" id="CHEBI:18420"/>
        <label>2</label>
    </ligand>
</feature>
<evidence type="ECO:0000256" key="11">
    <source>
        <dbReference type="ARBA" id="ARBA00022840"/>
    </source>
</evidence>
<dbReference type="PROSITE" id="PS00844">
    <property type="entry name" value="DALA_DALA_LIGASE_2"/>
    <property type="match status" value="1"/>
</dbReference>
<feature type="binding site" evidence="25">
    <location>
        <position position="314"/>
    </location>
    <ligand>
        <name>Mg(2+)</name>
        <dbReference type="ChEBI" id="CHEBI:18420"/>
        <label>1</label>
    </ligand>
</feature>
<evidence type="ECO:0000256" key="26">
    <source>
        <dbReference type="PROSITE-ProRule" id="PRU00409"/>
    </source>
</evidence>
<dbReference type="Proteomes" id="UP000220922">
    <property type="component" value="Unassembled WGS sequence"/>
</dbReference>
<evidence type="ECO:0000256" key="22">
    <source>
        <dbReference type="HAMAP-Rule" id="MF_00047"/>
    </source>
</evidence>
<dbReference type="EMBL" id="LYXE01000009">
    <property type="protein sequence ID" value="PDW01305.1"/>
    <property type="molecule type" value="Genomic_DNA"/>
</dbReference>
<dbReference type="InterPro" id="IPR011095">
    <property type="entry name" value="Dala_Dala_lig_C"/>
</dbReference>
<keyword evidence="16 22" id="KW-0961">Cell wall biogenesis/degradation</keyword>
<name>A0A2H3KTU9_9CHLR</name>
<comment type="similarity">
    <text evidence="5 22">Belongs to the D-alanine--D-alanine ligase family.</text>
</comment>
<feature type="active site" evidence="23">
    <location>
        <position position="204"/>
    </location>
</feature>
<evidence type="ECO:0000256" key="24">
    <source>
        <dbReference type="PIRSR" id="PIRSR039102-2"/>
    </source>
</evidence>
<feature type="binding site" evidence="24">
    <location>
        <begin position="196"/>
        <end position="198"/>
    </location>
    <ligand>
        <name>ATP</name>
        <dbReference type="ChEBI" id="CHEBI:30616"/>
    </ligand>
</feature>
<comment type="cofactor">
    <cofactor evidence="25">
        <name>Mg(2+)</name>
        <dbReference type="ChEBI" id="CHEBI:18420"/>
    </cofactor>
    <cofactor evidence="25">
        <name>Mn(2+)</name>
        <dbReference type="ChEBI" id="CHEBI:29035"/>
    </cofactor>
    <text evidence="25">Binds 2 magnesium or manganese ions per subunit.</text>
</comment>
<feature type="binding site" evidence="25">
    <location>
        <position position="328"/>
    </location>
    <ligand>
        <name>Mg(2+)</name>
        <dbReference type="ChEBI" id="CHEBI:18420"/>
        <label>1</label>
    </ligand>
</feature>
<comment type="caution">
    <text evidence="28">The sequence shown here is derived from an EMBL/GenBank/DDBJ whole genome shotgun (WGS) entry which is preliminary data.</text>
</comment>
<evidence type="ECO:0000256" key="20">
    <source>
        <dbReference type="ARBA" id="ARBA00076288"/>
    </source>
</evidence>
<comment type="subcellular location">
    <subcellularLocation>
        <location evidence="3 22">Cytoplasm</location>
    </subcellularLocation>
</comment>
<dbReference type="InterPro" id="IPR005905">
    <property type="entry name" value="D_ala_D_ala"/>
</dbReference>
<evidence type="ECO:0000256" key="7">
    <source>
        <dbReference type="ARBA" id="ARBA00022490"/>
    </source>
</evidence>
<dbReference type="GO" id="GO:0009252">
    <property type="term" value="P:peptidoglycan biosynthetic process"/>
    <property type="evidence" value="ECO:0007669"/>
    <property type="project" value="UniProtKB-UniRule"/>
</dbReference>
<dbReference type="GO" id="GO:0046872">
    <property type="term" value="F:metal ion binding"/>
    <property type="evidence" value="ECO:0007669"/>
    <property type="project" value="UniProtKB-KW"/>
</dbReference>
<dbReference type="InterPro" id="IPR011761">
    <property type="entry name" value="ATP-grasp"/>
</dbReference>
<dbReference type="GO" id="GO:0005829">
    <property type="term" value="C:cytosol"/>
    <property type="evidence" value="ECO:0007669"/>
    <property type="project" value="TreeGrafter"/>
</dbReference>
<dbReference type="GO" id="GO:0008716">
    <property type="term" value="F:D-alanine-D-alanine ligase activity"/>
    <property type="evidence" value="ECO:0007669"/>
    <property type="project" value="UniProtKB-UniRule"/>
</dbReference>
<evidence type="ECO:0000313" key="28">
    <source>
        <dbReference type="EMBL" id="PDW01305.1"/>
    </source>
</evidence>
<evidence type="ECO:0000256" key="21">
    <source>
        <dbReference type="ARBA" id="ARBA00077154"/>
    </source>
</evidence>
<keyword evidence="11 26" id="KW-0067">ATP-binding</keyword>
<dbReference type="Gene3D" id="3.30.1490.20">
    <property type="entry name" value="ATP-grasp fold, A domain"/>
    <property type="match status" value="1"/>
</dbReference>
<keyword evidence="15 25" id="KW-0464">Manganese</keyword>
<evidence type="ECO:0000256" key="2">
    <source>
        <dbReference type="ARBA" id="ARBA00003921"/>
    </source>
</evidence>
<evidence type="ECO:0000256" key="19">
    <source>
        <dbReference type="ARBA" id="ARBA00068427"/>
    </source>
</evidence>
<dbReference type="PANTHER" id="PTHR23132">
    <property type="entry name" value="D-ALANINE--D-ALANINE LIGASE"/>
    <property type="match status" value="1"/>
</dbReference>
<evidence type="ECO:0000256" key="6">
    <source>
        <dbReference type="ARBA" id="ARBA00012216"/>
    </source>
</evidence>
<dbReference type="SUPFAM" id="SSF56059">
    <property type="entry name" value="Glutathione synthetase ATP-binding domain-like"/>
    <property type="match status" value="1"/>
</dbReference>
<keyword evidence="12 25" id="KW-0460">Magnesium</keyword>
<evidence type="ECO:0000256" key="8">
    <source>
        <dbReference type="ARBA" id="ARBA00022598"/>
    </source>
</evidence>
<dbReference type="NCBIfam" id="NF002378">
    <property type="entry name" value="PRK01372.1"/>
    <property type="match status" value="1"/>
</dbReference>
<evidence type="ECO:0000256" key="16">
    <source>
        <dbReference type="ARBA" id="ARBA00023316"/>
    </source>
</evidence>
<dbReference type="OrthoDB" id="9813261at2"/>
<evidence type="ECO:0000256" key="25">
    <source>
        <dbReference type="PIRSR" id="PIRSR039102-3"/>
    </source>
</evidence>
<comment type="cofactor">
    <cofactor evidence="1">
        <name>Mn(2+)</name>
        <dbReference type="ChEBI" id="CHEBI:29035"/>
    </cofactor>
</comment>